<dbReference type="InterPro" id="IPR002938">
    <property type="entry name" value="FAD-bd"/>
</dbReference>
<dbReference type="Gene3D" id="3.50.50.60">
    <property type="entry name" value="FAD/NAD(P)-binding domain"/>
    <property type="match status" value="2"/>
</dbReference>
<keyword evidence="10" id="KW-1185">Reference proteome</keyword>
<accession>A0ABU8XNH3</accession>
<dbReference type="RefSeq" id="WP_418157847.1">
    <property type="nucleotide sequence ID" value="NZ_JBBLZC010000002.1"/>
</dbReference>
<dbReference type="PANTHER" id="PTHR43876:SF7">
    <property type="entry name" value="UBIQUINONE BIOSYNTHESIS MONOOXYGENASE COQ6, MITOCHONDRIAL"/>
    <property type="match status" value="1"/>
</dbReference>
<comment type="pathway">
    <text evidence="2">Cofactor biosynthesis; ubiquinone biosynthesis.</text>
</comment>
<reference evidence="9 10" key="1">
    <citation type="submission" date="2024-01" db="EMBL/GenBank/DDBJ databases">
        <title>Multi-omics insights into the function and evolution of sodium benzoate biodegradation pathways in Benzoatithermus flavus gen. nov., sp. nov. from hot spring.</title>
        <authorList>
            <person name="Hu C.-J."/>
            <person name="Li W.-J."/>
        </authorList>
    </citation>
    <scope>NUCLEOTIDE SEQUENCE [LARGE SCALE GENOMIC DNA]</scope>
    <source>
        <strain evidence="9 10">SYSU G07066</strain>
    </source>
</reference>
<dbReference type="InterPro" id="IPR010971">
    <property type="entry name" value="UbiH/COQ6"/>
</dbReference>
<name>A0ABU8XNH3_9PROT</name>
<evidence type="ECO:0000259" key="8">
    <source>
        <dbReference type="Pfam" id="PF01494"/>
    </source>
</evidence>
<keyword evidence="5" id="KW-0274">FAD</keyword>
<organism evidence="9 10">
    <name type="scientific">Benzoatithermus flavus</name>
    <dbReference type="NCBI Taxonomy" id="3108223"/>
    <lineage>
        <taxon>Bacteria</taxon>
        <taxon>Pseudomonadati</taxon>
        <taxon>Pseudomonadota</taxon>
        <taxon>Alphaproteobacteria</taxon>
        <taxon>Geminicoccales</taxon>
        <taxon>Geminicoccaceae</taxon>
        <taxon>Benzoatithermus</taxon>
    </lineage>
</organism>
<dbReference type="Proteomes" id="UP001375743">
    <property type="component" value="Unassembled WGS sequence"/>
</dbReference>
<keyword evidence="4" id="KW-0285">Flavoprotein</keyword>
<evidence type="ECO:0000313" key="9">
    <source>
        <dbReference type="EMBL" id="MEK0081990.1"/>
    </source>
</evidence>
<keyword evidence="7" id="KW-0503">Monooxygenase</keyword>
<evidence type="ECO:0000313" key="10">
    <source>
        <dbReference type="Proteomes" id="UP001375743"/>
    </source>
</evidence>
<dbReference type="Pfam" id="PF01494">
    <property type="entry name" value="FAD_binding_3"/>
    <property type="match status" value="1"/>
</dbReference>
<evidence type="ECO:0000256" key="4">
    <source>
        <dbReference type="ARBA" id="ARBA00022630"/>
    </source>
</evidence>
<sequence>MSRASEQQHDLIVVGGGLTGLALADAVAGAGYRVLVVERSPLADLVAAPYDGRSTAIALGARRFLAAIGVWPFMADEAEPIHDIVVREGFSPIEVHYDHREVGDEPLGFIVENRAIRKALLGRARALPSLVIAAPVQVAELELGDTKVRILLEDGTSATAPLVALCEGRLSTTREKVGIAARRWAYGQTGIVCTIRHEKPHHGLAVERFFPDGPFARLPMTGNRSSIVWALEEEAAKIVMALDDVAFLGEIAERFGDDLGALALEGPRWAYPLVLVLAERYTGKRLVLVGDAARGIHPIAGQGWNLALRDVAAVAEILVDRLRLGLDPGDELSLERYAAWRRFDGLALVAVTDGINRLFANDIFPIRLAREAGLAIVERIPPMKRFFMRHAMGLIGDLPRTMRGEAL</sequence>
<evidence type="ECO:0000256" key="7">
    <source>
        <dbReference type="ARBA" id="ARBA00023033"/>
    </source>
</evidence>
<keyword evidence="6" id="KW-0560">Oxidoreductase</keyword>
<evidence type="ECO:0000256" key="2">
    <source>
        <dbReference type="ARBA" id="ARBA00004749"/>
    </source>
</evidence>
<dbReference type="PANTHER" id="PTHR43876">
    <property type="entry name" value="UBIQUINONE BIOSYNTHESIS MONOOXYGENASE COQ6, MITOCHONDRIAL"/>
    <property type="match status" value="1"/>
</dbReference>
<dbReference type="SUPFAM" id="SSF51905">
    <property type="entry name" value="FAD/NAD(P)-binding domain"/>
    <property type="match status" value="1"/>
</dbReference>
<evidence type="ECO:0000256" key="3">
    <source>
        <dbReference type="ARBA" id="ARBA00005349"/>
    </source>
</evidence>
<keyword evidence="9" id="KW-0830">Ubiquinone</keyword>
<dbReference type="PRINTS" id="PR00420">
    <property type="entry name" value="RNGMNOXGNASE"/>
</dbReference>
<comment type="caution">
    <text evidence="9">The sequence shown here is derived from an EMBL/GenBank/DDBJ whole genome shotgun (WGS) entry which is preliminary data.</text>
</comment>
<dbReference type="NCBIfam" id="TIGR01988">
    <property type="entry name" value="Ubi-OHases"/>
    <property type="match status" value="1"/>
</dbReference>
<dbReference type="EMBL" id="JBBLZC010000002">
    <property type="protein sequence ID" value="MEK0081990.1"/>
    <property type="molecule type" value="Genomic_DNA"/>
</dbReference>
<comment type="similarity">
    <text evidence="3">Belongs to the UbiH/COQ6 family.</text>
</comment>
<evidence type="ECO:0000256" key="5">
    <source>
        <dbReference type="ARBA" id="ARBA00022827"/>
    </source>
</evidence>
<gene>
    <name evidence="9" type="ORF">U1T56_02415</name>
</gene>
<dbReference type="InterPro" id="IPR036188">
    <property type="entry name" value="FAD/NAD-bd_sf"/>
</dbReference>
<protein>
    <submittedName>
        <fullName evidence="9">UbiH/UbiF/VisC/COQ6 family ubiquinone biosynthesis hydroxylase</fullName>
    </submittedName>
</protein>
<feature type="domain" description="FAD-binding" evidence="8">
    <location>
        <begin position="10"/>
        <end position="323"/>
    </location>
</feature>
<proteinExistence type="inferred from homology"/>
<comment type="cofactor">
    <cofactor evidence="1">
        <name>FAD</name>
        <dbReference type="ChEBI" id="CHEBI:57692"/>
    </cofactor>
</comment>
<evidence type="ECO:0000256" key="6">
    <source>
        <dbReference type="ARBA" id="ARBA00023002"/>
    </source>
</evidence>
<dbReference type="InterPro" id="IPR051205">
    <property type="entry name" value="UbiH/COQ6_monooxygenase"/>
</dbReference>
<evidence type="ECO:0000256" key="1">
    <source>
        <dbReference type="ARBA" id="ARBA00001974"/>
    </source>
</evidence>